<reference evidence="4" key="1">
    <citation type="submission" date="2011-03" db="EMBL/GenBank/DDBJ databases">
        <title>The genome sequence of Vavraia culicis strain floridensis.</title>
        <authorList>
            <consortium name="The Broad Institute Genome Sequencing Platform"/>
            <person name="Cuomo C."/>
            <person name="Becnel J."/>
            <person name="Sanscrainte N."/>
            <person name="Young S.K."/>
            <person name="Zeng Q."/>
            <person name="Gargeya S."/>
            <person name="Fitzgerald M."/>
            <person name="Haas B."/>
            <person name="Abouelleil A."/>
            <person name="Alvarado L."/>
            <person name="Arachchi H.M."/>
            <person name="Berlin A."/>
            <person name="Chapman S.B."/>
            <person name="Gearin G."/>
            <person name="Goldberg J."/>
            <person name="Griggs A."/>
            <person name="Gujja S."/>
            <person name="Hansen M."/>
            <person name="Heiman D."/>
            <person name="Howarth C."/>
            <person name="Larimer J."/>
            <person name="Lui A."/>
            <person name="MacDonald P.J.P."/>
            <person name="McCowen C."/>
            <person name="Montmayeur A."/>
            <person name="Murphy C."/>
            <person name="Neiman D."/>
            <person name="Pearson M."/>
            <person name="Priest M."/>
            <person name="Roberts A."/>
            <person name="Saif S."/>
            <person name="Shea T."/>
            <person name="Sisk P."/>
            <person name="Stolte C."/>
            <person name="Sykes S."/>
            <person name="Wortman J."/>
            <person name="Nusbaum C."/>
            <person name="Birren B."/>
        </authorList>
    </citation>
    <scope>NUCLEOTIDE SEQUENCE [LARGE SCALE GENOMIC DNA]</scope>
    <source>
        <strain evidence="4">floridensis</strain>
    </source>
</reference>
<sequence length="534" mass="60210">MKILYILHLFFASVLSMGQHEIPEVSAVTNYCISRDTNVANPTESDEPDGRKPSTPTDNTENKKPSPFLCFFQKRTNSIRRRKISYSSQTSQSSVHSRSSTSSDPATLTEETSSQTAEDLSPQTITSVQNPGYGIDSAPSPTKCAIPDNHFGYEPPRCNRVLPDIPCTSDANGRSASQLPMENQTSAPAETFYANSSNPQENDVFRSIFCFDVKPSSFIRENSRLEASSAKKNDLSLYCENDENNYVEMNPPNTDPIMAGQQLLINEYRETIPLPTQQTLNKIFDMVTSWKPKCIFFFGKLYLVPKFTSWRYSQSQLLKEIEKVIQTLNLCAKVNTAQSPNNEKYKWGHIDRLLTKILKSIEELIAMNQKLESLFSHINEHYANHIQYLIKNVSGSQPKTCVNSENTINSSRINLHSLVKDLAGLIKHEQDHINVSGVFKSDAELNKFTEALVEETVEICQRSKEIMDCSKNSTICDLEAYRSILLQLYQPLTEVLPCCVDIVTHVRFIAQQFTCLNQQLMCLGIETKSSSLGN</sequence>
<feature type="chain" id="PRO_5003960196" evidence="2">
    <location>
        <begin position="19"/>
        <end position="534"/>
    </location>
</feature>
<keyword evidence="2" id="KW-0732">Signal</keyword>
<dbReference type="AlphaFoldDB" id="L2GVS6"/>
<feature type="compositionally biased region" description="Low complexity" evidence="1">
    <location>
        <begin position="85"/>
        <end position="103"/>
    </location>
</feature>
<dbReference type="InParanoid" id="L2GVS6"/>
<feature type="region of interest" description="Disordered" evidence="1">
    <location>
        <begin position="38"/>
        <end position="67"/>
    </location>
</feature>
<feature type="region of interest" description="Disordered" evidence="1">
    <location>
        <begin position="81"/>
        <end position="141"/>
    </location>
</feature>
<feature type="signal peptide" evidence="2">
    <location>
        <begin position="1"/>
        <end position="18"/>
    </location>
</feature>
<organism evidence="3 4">
    <name type="scientific">Vavraia culicis (isolate floridensis)</name>
    <name type="common">Microsporidian parasite</name>
    <dbReference type="NCBI Taxonomy" id="948595"/>
    <lineage>
        <taxon>Eukaryota</taxon>
        <taxon>Fungi</taxon>
        <taxon>Fungi incertae sedis</taxon>
        <taxon>Microsporidia</taxon>
        <taxon>Pleistophoridae</taxon>
        <taxon>Vavraia</taxon>
    </lineage>
</organism>
<evidence type="ECO:0000313" key="4">
    <source>
        <dbReference type="Proteomes" id="UP000011081"/>
    </source>
</evidence>
<feature type="compositionally biased region" description="Polar residues" evidence="1">
    <location>
        <begin position="104"/>
        <end position="130"/>
    </location>
</feature>
<dbReference type="RefSeq" id="XP_008073765.1">
    <property type="nucleotide sequence ID" value="XM_008075574.1"/>
</dbReference>
<protein>
    <submittedName>
        <fullName evidence="3">Uncharacterized protein</fullName>
    </submittedName>
</protein>
<dbReference type="GeneID" id="19878627"/>
<evidence type="ECO:0000256" key="1">
    <source>
        <dbReference type="SAM" id="MobiDB-lite"/>
    </source>
</evidence>
<evidence type="ECO:0000256" key="2">
    <source>
        <dbReference type="SAM" id="SignalP"/>
    </source>
</evidence>
<accession>L2GVS6</accession>
<dbReference type="VEuPathDB" id="MicrosporidiaDB:VCUG_00742"/>
<dbReference type="Proteomes" id="UP000011081">
    <property type="component" value="Unassembled WGS sequence"/>
</dbReference>
<proteinExistence type="predicted"/>
<name>L2GVS6_VAVCU</name>
<gene>
    <name evidence="3" type="ORF">VCUG_00742</name>
</gene>
<evidence type="ECO:0000313" key="3">
    <source>
        <dbReference type="EMBL" id="ELA47781.1"/>
    </source>
</evidence>
<keyword evidence="4" id="KW-1185">Reference proteome</keyword>
<dbReference type="EMBL" id="GL877412">
    <property type="protein sequence ID" value="ELA47781.1"/>
    <property type="molecule type" value="Genomic_DNA"/>
</dbReference>
<dbReference type="HOGENOM" id="CLU_510183_0_0_1"/>